<keyword evidence="7" id="KW-0472">Membrane</keyword>
<dbReference type="PROSITE" id="PS51007">
    <property type="entry name" value="CYTC"/>
    <property type="match status" value="2"/>
</dbReference>
<evidence type="ECO:0000256" key="7">
    <source>
        <dbReference type="SAM" id="Phobius"/>
    </source>
</evidence>
<name>A0A6N4DSS7_9GAMM</name>
<keyword evidence="4" id="KW-0249">Electron transport</keyword>
<dbReference type="InterPro" id="IPR036909">
    <property type="entry name" value="Cyt_c-like_dom_sf"/>
</dbReference>
<evidence type="ECO:0000313" key="9">
    <source>
        <dbReference type="EMBL" id="PUD99967.1"/>
    </source>
</evidence>
<evidence type="ECO:0000256" key="3">
    <source>
        <dbReference type="ARBA" id="ARBA00022723"/>
    </source>
</evidence>
<organism evidence="9 10">
    <name type="scientific">Candidatus Sedimenticola endophacoides</name>
    <dbReference type="NCBI Taxonomy" id="2548426"/>
    <lineage>
        <taxon>Bacteria</taxon>
        <taxon>Pseudomonadati</taxon>
        <taxon>Pseudomonadota</taxon>
        <taxon>Gammaproteobacteria</taxon>
        <taxon>Chromatiales</taxon>
        <taxon>Sedimenticolaceae</taxon>
        <taxon>Sedimenticola</taxon>
    </lineage>
</organism>
<evidence type="ECO:0000256" key="5">
    <source>
        <dbReference type="ARBA" id="ARBA00023004"/>
    </source>
</evidence>
<evidence type="ECO:0000259" key="8">
    <source>
        <dbReference type="PROSITE" id="PS51007"/>
    </source>
</evidence>
<keyword evidence="5 6" id="KW-0408">Iron</keyword>
<keyword evidence="1" id="KW-0813">Transport</keyword>
<dbReference type="GO" id="GO:0009055">
    <property type="term" value="F:electron transfer activity"/>
    <property type="evidence" value="ECO:0007669"/>
    <property type="project" value="InterPro"/>
</dbReference>
<dbReference type="PANTHER" id="PTHR33751:SF9">
    <property type="entry name" value="CYTOCHROME C4"/>
    <property type="match status" value="1"/>
</dbReference>
<comment type="caution">
    <text evidence="9">The sequence shown here is derived from an EMBL/GenBank/DDBJ whole genome shotgun (WGS) entry which is preliminary data.</text>
</comment>
<evidence type="ECO:0000313" key="10">
    <source>
        <dbReference type="Proteomes" id="UP000250928"/>
    </source>
</evidence>
<evidence type="ECO:0000256" key="6">
    <source>
        <dbReference type="PROSITE-ProRule" id="PRU00433"/>
    </source>
</evidence>
<dbReference type="GO" id="GO:0020037">
    <property type="term" value="F:heme binding"/>
    <property type="evidence" value="ECO:0007669"/>
    <property type="project" value="InterPro"/>
</dbReference>
<protein>
    <submittedName>
        <fullName evidence="9">Cytochrome C</fullName>
    </submittedName>
</protein>
<keyword evidence="3 6" id="KW-0479">Metal-binding</keyword>
<evidence type="ECO:0000256" key="2">
    <source>
        <dbReference type="ARBA" id="ARBA00022617"/>
    </source>
</evidence>
<proteinExistence type="predicted"/>
<dbReference type="EMBL" id="PQCO01000239">
    <property type="protein sequence ID" value="PUD99967.1"/>
    <property type="molecule type" value="Genomic_DNA"/>
</dbReference>
<accession>A0A6N4DSS7</accession>
<dbReference type="Gene3D" id="1.10.760.10">
    <property type="entry name" value="Cytochrome c-like domain"/>
    <property type="match status" value="2"/>
</dbReference>
<keyword evidence="7" id="KW-0812">Transmembrane</keyword>
<keyword evidence="7" id="KW-1133">Transmembrane helix</keyword>
<keyword evidence="2 6" id="KW-0349">Heme</keyword>
<dbReference type="AlphaFoldDB" id="A0A6N4DSS7"/>
<dbReference type="GO" id="GO:0046872">
    <property type="term" value="F:metal ion binding"/>
    <property type="evidence" value="ECO:0007669"/>
    <property type="project" value="UniProtKB-KW"/>
</dbReference>
<dbReference type="SUPFAM" id="SSF46626">
    <property type="entry name" value="Cytochrome c"/>
    <property type="match status" value="2"/>
</dbReference>
<gene>
    <name evidence="9" type="ORF">C3L24_09930</name>
</gene>
<dbReference type="PANTHER" id="PTHR33751">
    <property type="entry name" value="CBB3-TYPE CYTOCHROME C OXIDASE SUBUNIT FIXP"/>
    <property type="match status" value="1"/>
</dbReference>
<evidence type="ECO:0000256" key="1">
    <source>
        <dbReference type="ARBA" id="ARBA00022448"/>
    </source>
</evidence>
<feature type="transmembrane region" description="Helical" evidence="7">
    <location>
        <begin position="58"/>
        <end position="76"/>
    </location>
</feature>
<dbReference type="InterPro" id="IPR050597">
    <property type="entry name" value="Cytochrome_c_Oxidase_Subunit"/>
</dbReference>
<dbReference type="Pfam" id="PF00034">
    <property type="entry name" value="Cytochrom_C"/>
    <property type="match status" value="2"/>
</dbReference>
<dbReference type="InterPro" id="IPR009056">
    <property type="entry name" value="Cyt_c-like_dom"/>
</dbReference>
<sequence>MVSFRIAPGSLKVCLIICLSVGNPPNLGLHLAPLIFFTTELAALRTRFRSRSLIRKQLLNGALAAILALPGGVVLADNAEIAGRESEEALAKTPDTENGRKVYTICTVCHSPEGWGGANGVYPQIAGQHRSVVIKQLADIRARNRDNPTMRPFAVPQLMGGAQEMADVAAYIEQLPMTPQNGVGSGRDLAHGERLYKDNCVECHGERGEGNAAEHVPLIQGQHYRYLVRQFDWIRIGKRRNADPKMVKQIRGFSGRDVAAVMDYVSRIQPPAERLGKPGWHNPDFPKYYRGYAPEQYMRR</sequence>
<feature type="domain" description="Cytochrome c" evidence="8">
    <location>
        <begin position="187"/>
        <end position="269"/>
    </location>
</feature>
<evidence type="ECO:0000256" key="4">
    <source>
        <dbReference type="ARBA" id="ARBA00022982"/>
    </source>
</evidence>
<feature type="domain" description="Cytochrome c" evidence="8">
    <location>
        <begin position="94"/>
        <end position="176"/>
    </location>
</feature>
<reference evidence="9 10" key="1">
    <citation type="submission" date="2018-01" db="EMBL/GenBank/DDBJ databases">
        <title>Novel co-symbiosis in the lucinid bivalve Phacoides pectinatus.</title>
        <authorList>
            <person name="Lim S.J."/>
            <person name="Davis B.G."/>
            <person name="Gill D.E."/>
            <person name="Engel A.S."/>
            <person name="Anderson L.C."/>
            <person name="Campbell B.J."/>
        </authorList>
    </citation>
    <scope>NUCLEOTIDE SEQUENCE [LARGE SCALE GENOMIC DNA]</scope>
    <source>
        <strain evidence="9">N3_P5</strain>
    </source>
</reference>
<dbReference type="Proteomes" id="UP000250928">
    <property type="component" value="Unassembled WGS sequence"/>
</dbReference>